<comment type="caution">
    <text evidence="7">The sequence shown here is derived from an EMBL/GenBank/DDBJ whole genome shotgun (WGS) entry which is preliminary data.</text>
</comment>
<keyword evidence="3 6" id="KW-1133">Transmembrane helix</keyword>
<feature type="transmembrane region" description="Helical" evidence="6">
    <location>
        <begin position="121"/>
        <end position="147"/>
    </location>
</feature>
<feature type="transmembrane region" description="Helical" evidence="6">
    <location>
        <begin position="159"/>
        <end position="182"/>
    </location>
</feature>
<keyword evidence="2 6" id="KW-0812">Transmembrane</keyword>
<comment type="similarity">
    <text evidence="5">Belongs to the TMEM179 family.</text>
</comment>
<sequence length="302" mass="33371">MTRVDTDAKLQISRSKHSSGADRIFEVEQFKYQAVKMSMDCMCECISAPLWLVVRIVLYVLSAILGLTAAVAMAIASGAFYQKTLYPNGVCILYGQTTVIGKWENVPLFQFDESSNATCNFIIAINSIATIALPLILGIILLIIIIRRKMIVDMMQTKMVSLGMLIFSCIVLLFAFISGVIATSGYNAWCSSLVESSKPTMRQTIEEVAEKSGTYLSEDDITSALNSMTCNDIHLKMKSELTMSFADAHDVNYTKPMNSLVAASWVLVGVWGVICIIELLALRVNVRRARSPTFKNTDNPNM</sequence>
<dbReference type="PANTHER" id="PTHR31056:SF1">
    <property type="entry name" value="TRANSMEMBRANE PROTEIN 179B"/>
    <property type="match status" value="1"/>
</dbReference>
<dbReference type="AlphaFoldDB" id="A0A8S4NMS5"/>
<name>A0A8S4NMS5_OWEFU</name>
<evidence type="ECO:0000256" key="5">
    <source>
        <dbReference type="ARBA" id="ARBA00093776"/>
    </source>
</evidence>
<dbReference type="Pfam" id="PF26158">
    <property type="entry name" value="Claudin_TMEM179-179B"/>
    <property type="match status" value="1"/>
</dbReference>
<evidence type="ECO:0000256" key="3">
    <source>
        <dbReference type="ARBA" id="ARBA00022989"/>
    </source>
</evidence>
<proteinExistence type="inferred from homology"/>
<dbReference type="InterPro" id="IPR029776">
    <property type="entry name" value="TMEM179B"/>
</dbReference>
<evidence type="ECO:0000313" key="7">
    <source>
        <dbReference type="EMBL" id="CAH1781667.1"/>
    </source>
</evidence>
<dbReference type="Proteomes" id="UP000749559">
    <property type="component" value="Unassembled WGS sequence"/>
</dbReference>
<keyword evidence="8" id="KW-1185">Reference proteome</keyword>
<feature type="transmembrane region" description="Helical" evidence="6">
    <location>
        <begin position="262"/>
        <end position="282"/>
    </location>
</feature>
<evidence type="ECO:0000256" key="6">
    <source>
        <dbReference type="SAM" id="Phobius"/>
    </source>
</evidence>
<dbReference type="EMBL" id="CAIIXF020000004">
    <property type="protein sequence ID" value="CAH1781667.1"/>
    <property type="molecule type" value="Genomic_DNA"/>
</dbReference>
<accession>A0A8S4NMS5</accession>
<feature type="transmembrane region" description="Helical" evidence="6">
    <location>
        <begin position="56"/>
        <end position="80"/>
    </location>
</feature>
<dbReference type="InterPro" id="IPR059010">
    <property type="entry name" value="TMEM179-179B"/>
</dbReference>
<evidence type="ECO:0000256" key="1">
    <source>
        <dbReference type="ARBA" id="ARBA00004141"/>
    </source>
</evidence>
<dbReference type="PANTHER" id="PTHR31056">
    <property type="entry name" value="TRANSMEMBRANE PROTEIN 179B"/>
    <property type="match status" value="1"/>
</dbReference>
<keyword evidence="4 6" id="KW-0472">Membrane</keyword>
<gene>
    <name evidence="7" type="ORF">OFUS_LOCUS8222</name>
</gene>
<evidence type="ECO:0000256" key="4">
    <source>
        <dbReference type="ARBA" id="ARBA00023136"/>
    </source>
</evidence>
<comment type="subcellular location">
    <subcellularLocation>
        <location evidence="1">Membrane</location>
        <topology evidence="1">Multi-pass membrane protein</topology>
    </subcellularLocation>
</comment>
<reference evidence="7" key="1">
    <citation type="submission" date="2022-03" db="EMBL/GenBank/DDBJ databases">
        <authorList>
            <person name="Martin C."/>
        </authorList>
    </citation>
    <scope>NUCLEOTIDE SEQUENCE</scope>
</reference>
<evidence type="ECO:0000256" key="2">
    <source>
        <dbReference type="ARBA" id="ARBA00022692"/>
    </source>
</evidence>
<organism evidence="7 8">
    <name type="scientific">Owenia fusiformis</name>
    <name type="common">Polychaete worm</name>
    <dbReference type="NCBI Taxonomy" id="6347"/>
    <lineage>
        <taxon>Eukaryota</taxon>
        <taxon>Metazoa</taxon>
        <taxon>Spiralia</taxon>
        <taxon>Lophotrochozoa</taxon>
        <taxon>Annelida</taxon>
        <taxon>Polychaeta</taxon>
        <taxon>Sedentaria</taxon>
        <taxon>Canalipalpata</taxon>
        <taxon>Sabellida</taxon>
        <taxon>Oweniida</taxon>
        <taxon>Oweniidae</taxon>
        <taxon>Owenia</taxon>
    </lineage>
</organism>
<protein>
    <submittedName>
        <fullName evidence="7">Uncharacterized protein</fullName>
    </submittedName>
</protein>
<evidence type="ECO:0000313" key="8">
    <source>
        <dbReference type="Proteomes" id="UP000749559"/>
    </source>
</evidence>